<keyword evidence="1" id="KW-1133">Transmembrane helix</keyword>
<dbReference type="Proteomes" id="UP000282529">
    <property type="component" value="Unassembled WGS sequence"/>
</dbReference>
<feature type="transmembrane region" description="Helical" evidence="1">
    <location>
        <begin position="27"/>
        <end position="47"/>
    </location>
</feature>
<feature type="transmembrane region" description="Helical" evidence="1">
    <location>
        <begin position="59"/>
        <end position="79"/>
    </location>
</feature>
<accession>A0A3N9PDB6</accession>
<keyword evidence="1" id="KW-0472">Membrane</keyword>
<keyword evidence="1" id="KW-0812">Transmembrane</keyword>
<proteinExistence type="predicted"/>
<sequence length="92" mass="10090">MSCCGNHNHGSQHNGNNNDDQGKSKKYILMMKLCCIVPIVLVAVLLIANSVKGASGNILTYGLLLLCPLSHLVLMPLLMRNKKHSANERSKY</sequence>
<protein>
    <submittedName>
        <fullName evidence="2">DUF2933 domain-containing protein</fullName>
    </submittedName>
</protein>
<gene>
    <name evidence="2" type="ORF">EH198_03560</name>
</gene>
<evidence type="ECO:0000256" key="1">
    <source>
        <dbReference type="SAM" id="Phobius"/>
    </source>
</evidence>
<reference evidence="2 3" key="1">
    <citation type="submission" date="2018-11" db="EMBL/GenBank/DDBJ databases">
        <title>Genome sequence of strain 7197.</title>
        <authorList>
            <person name="Gao J."/>
            <person name="Sun J."/>
        </authorList>
    </citation>
    <scope>NUCLEOTIDE SEQUENCE [LARGE SCALE GENOMIC DNA]</scope>
    <source>
        <strain evidence="2 3">7197</strain>
    </source>
</reference>
<evidence type="ECO:0000313" key="3">
    <source>
        <dbReference type="Proteomes" id="UP000282529"/>
    </source>
</evidence>
<keyword evidence="3" id="KW-1185">Reference proteome</keyword>
<organism evidence="2 3">
    <name type="scientific">Paenibacillus rhizophilus</name>
    <dbReference type="NCBI Taxonomy" id="1850366"/>
    <lineage>
        <taxon>Bacteria</taxon>
        <taxon>Bacillati</taxon>
        <taxon>Bacillota</taxon>
        <taxon>Bacilli</taxon>
        <taxon>Bacillales</taxon>
        <taxon>Paenibacillaceae</taxon>
        <taxon>Paenibacillus</taxon>
    </lineage>
</organism>
<dbReference type="AlphaFoldDB" id="A0A3N9PDB6"/>
<dbReference type="EMBL" id="RQPI01000001">
    <property type="protein sequence ID" value="RQW13510.1"/>
    <property type="molecule type" value="Genomic_DNA"/>
</dbReference>
<name>A0A3N9PDB6_9BACL</name>
<evidence type="ECO:0000313" key="2">
    <source>
        <dbReference type="EMBL" id="RQW13510.1"/>
    </source>
</evidence>
<comment type="caution">
    <text evidence="2">The sequence shown here is derived from an EMBL/GenBank/DDBJ whole genome shotgun (WGS) entry which is preliminary data.</text>
</comment>